<comment type="caution">
    <text evidence="1">The sequence shown here is derived from an EMBL/GenBank/DDBJ whole genome shotgun (WGS) entry which is preliminary data.</text>
</comment>
<dbReference type="STRING" id="1856405.BFC17_17290"/>
<dbReference type="EMBL" id="MJIC01000010">
    <property type="protein sequence ID" value="OFI35386.1"/>
    <property type="molecule type" value="Genomic_DNA"/>
</dbReference>
<keyword evidence="2" id="KW-1185">Reference proteome</keyword>
<evidence type="ECO:0000313" key="2">
    <source>
        <dbReference type="Proteomes" id="UP000176037"/>
    </source>
</evidence>
<protein>
    <submittedName>
        <fullName evidence="1">Uncharacterized protein</fullName>
    </submittedName>
</protein>
<evidence type="ECO:0000313" key="1">
    <source>
        <dbReference type="EMBL" id="OFI35386.1"/>
    </source>
</evidence>
<dbReference type="Proteomes" id="UP000176037">
    <property type="component" value="Unassembled WGS sequence"/>
</dbReference>
<accession>A0A1E8FI20</accession>
<reference evidence="1 2" key="1">
    <citation type="submission" date="2016-09" db="EMBL/GenBank/DDBJ databases">
        <title>Alteromonas lipolytica, a new species isolated from sea water.</title>
        <authorList>
            <person name="Wu Y.-H."/>
            <person name="Cheng H."/>
            <person name="Xu X.-W."/>
        </authorList>
    </citation>
    <scope>NUCLEOTIDE SEQUENCE [LARGE SCALE GENOMIC DNA]</scope>
    <source>
        <strain evidence="1 2">JW12</strain>
    </source>
</reference>
<name>A0A1E8FI20_9ALTE</name>
<proteinExistence type="predicted"/>
<dbReference type="AlphaFoldDB" id="A0A1E8FI20"/>
<gene>
    <name evidence="1" type="ORF">BFC17_17290</name>
</gene>
<organism evidence="1 2">
    <name type="scientific">Alteromonas lipolytica</name>
    <dbReference type="NCBI Taxonomy" id="1856405"/>
    <lineage>
        <taxon>Bacteria</taxon>
        <taxon>Pseudomonadati</taxon>
        <taxon>Pseudomonadota</taxon>
        <taxon>Gammaproteobacteria</taxon>
        <taxon>Alteromonadales</taxon>
        <taxon>Alteromonadaceae</taxon>
        <taxon>Alteromonas/Salinimonas group</taxon>
        <taxon>Alteromonas</taxon>
    </lineage>
</organism>
<sequence length="601" mass="66942">MAADGLQLFGELNAEVFSASGFVVLSADNDPLATVEWQQLSGPPLHLLAAHTQAIGFDLPASGQYELAILATTASGAQRQLRFTLEALASSDENRAAIRLDHMATERGRVSLRVDSDTSKIITDIVWEQLAGPTVNDIEYQADVTAGPLHSAFFAAPEVDSDEVMVFAATLTFDDGATASDKVYVGINDAPTDRRGIFTQNEQFVTTDMQPYRADSPWAQALKRCVYTNLLTDSCSFAELPLIGMQTQHPDIDTILDKTLVSHPWMGDRFAEFLRQSATAEDMLNLLRGVTAIVISYDIRPSFYWVRTGAIYLDARNFWRTPAERDTLNTAPDYRSNFGDELQFGIYWRYVKNNQYYYPQPALAESQRNSRDLAQSEAALAWLLYHELAHANDFFPPAAWAGIDSNQTPLSYFQRNPANSTRLDSFYPLQSAALAGLAQVSFGGASAAVEQRQFTPAQAADEFSADIAPAYYAYYTEREDFATLFERFMMLYRLNVSADAGVIGQDDNPDALLTWGQRDRINQDSLQARTAFVVERILPQLNVAQLQSQLPGPQPLRAGVSWYDFAALTEQSGVLLRLNRATSEQFRPPLQQPLADHHLRY</sequence>